<dbReference type="Proteomes" id="UP001180531">
    <property type="component" value="Unassembled WGS sequence"/>
</dbReference>
<dbReference type="EMBL" id="JAVRFI010000010">
    <property type="protein sequence ID" value="MDT0450963.1"/>
    <property type="molecule type" value="Genomic_DNA"/>
</dbReference>
<gene>
    <name evidence="2" type="ORF">RM609_18030</name>
</gene>
<dbReference type="NCBIfam" id="NF041121">
    <property type="entry name" value="SAV_2336_NTERM"/>
    <property type="match status" value="1"/>
</dbReference>
<reference evidence="2" key="1">
    <citation type="submission" date="2024-05" db="EMBL/GenBank/DDBJ databases">
        <title>30 novel species of actinomycetes from the DSMZ collection.</title>
        <authorList>
            <person name="Nouioui I."/>
        </authorList>
    </citation>
    <scope>NUCLEOTIDE SEQUENCE</scope>
    <source>
        <strain evidence="2">DSM 40473</strain>
    </source>
</reference>
<evidence type="ECO:0000256" key="1">
    <source>
        <dbReference type="SAM" id="MobiDB-lite"/>
    </source>
</evidence>
<protein>
    <submittedName>
        <fullName evidence="2">SAV_2336 N-terminal domain-related protein</fullName>
    </submittedName>
</protein>
<comment type="caution">
    <text evidence="2">The sequence shown here is derived from an EMBL/GenBank/DDBJ whole genome shotgun (WGS) entry which is preliminary data.</text>
</comment>
<feature type="region of interest" description="Disordered" evidence="1">
    <location>
        <begin position="39"/>
        <end position="93"/>
    </location>
</feature>
<keyword evidence="3" id="KW-1185">Reference proteome</keyword>
<proteinExistence type="predicted"/>
<sequence>MTAPPDRRLGQLVGRLRAADWDLTAEEIADALWLAQWVGPGAAGEPPDGPAATGRLDSAASVSRAADPAPGARTDRPGGAVRPSGPGDDPPRARRRERVSLYARGEGHPGAVDTFPIRVPMASSLPGLLGLQRALRPLRGYRTLAAPLPGPLDEDATADSAARTGLLEPVHRPGERRPAAVQLVMDTSPSMVVWERMLEELRQTCAQLGVFRDVQVRYLHRAPDGTPLVGTMARRDAGGARHLRPRPAGQFRDPTGRRLTLVVSDCVGPLWQEGRAQSMLHHWARTAPLAVVQPLPPRLWPRTALPAEPGLLRRDPATGGRTRFTPDGYGPGPGPGALPVPVLLPTAEALGVWARLLSGPGRTTVRGAAGWLLPGHPPRPAPAPGAPGTRSADELLRAFRAGASPGALRLAVHLAAVPLTLPVMQLVQRAMLPDTGPMELAEVLLSGLLWRLPDMDPDTGTGPWYEFADGVREMLLHSLDRGAAALVLKHCSDYVERHFGKGARNFSARAAAQLAGEELIAPAPPGPPEERRDAAEPELFAEVPARVVRWYRPVPVESGPVAEAERLLRLWQVQGDPSLLHQARALAGPAATAPLPGAAPAEGLRARLVLGGVLQALVGTESVRNDATSRRALLEEAADHLQDAFTHAPPDGDTRATAALRLADVSYALWQDDGDRDHLVAAARVLRALPPGTSARHLRLGRTLLALTGTGTAPGPYAEEAAAELRTACRLLEREQAPDVQRCAALLDLAAALRAAGAPGAGLLAVLDAAVAATTDDAQRLRCRTEQARAHAAADQWPEADDAYAAAVGLTARDSLRRCELLVEWGESLLGRAPAAGTPGGDAGDAADPVTRAESVLREAYAVSPGRSPLRTRAQLALGRALVLRFGRQGYLPDLYESCHLLEQAARRAPDGATRAEAWLELGTARLLLSDRQGALPVADAAAAFDTAAKEARRLPAPDGPGSVTAARALHRYGDALERMGLRRAALAAYRDGQREWRDLTGRLAEVPWAEVQATREAVARLVN</sequence>
<evidence type="ECO:0000313" key="3">
    <source>
        <dbReference type="Proteomes" id="UP001180531"/>
    </source>
</evidence>
<evidence type="ECO:0000313" key="2">
    <source>
        <dbReference type="EMBL" id="MDT0450963.1"/>
    </source>
</evidence>
<feature type="compositionally biased region" description="Low complexity" evidence="1">
    <location>
        <begin position="39"/>
        <end position="52"/>
    </location>
</feature>
<dbReference type="RefSeq" id="WP_311612106.1">
    <property type="nucleotide sequence ID" value="NZ_JAVRFI010000010.1"/>
</dbReference>
<organism evidence="2 3">
    <name type="scientific">Streptomyces hesseae</name>
    <dbReference type="NCBI Taxonomy" id="3075519"/>
    <lineage>
        <taxon>Bacteria</taxon>
        <taxon>Bacillati</taxon>
        <taxon>Actinomycetota</taxon>
        <taxon>Actinomycetes</taxon>
        <taxon>Kitasatosporales</taxon>
        <taxon>Streptomycetaceae</taxon>
        <taxon>Streptomyces</taxon>
    </lineage>
</organism>
<dbReference type="InterPro" id="IPR011990">
    <property type="entry name" value="TPR-like_helical_dom_sf"/>
</dbReference>
<name>A0ABU2SQC9_9ACTN</name>
<dbReference type="Gene3D" id="1.25.40.10">
    <property type="entry name" value="Tetratricopeptide repeat domain"/>
    <property type="match status" value="1"/>
</dbReference>
<accession>A0ABU2SQC9</accession>
<dbReference type="InterPro" id="IPR047738">
    <property type="entry name" value="SAV_2336-like_N"/>
</dbReference>